<protein>
    <recommendedName>
        <fullName evidence="3">Reverse transcriptase zinc-binding domain-containing protein</fullName>
    </recommendedName>
</protein>
<accession>A0AAV9A445</accession>
<gene>
    <name evidence="1" type="ORF">QJS04_geneDACA020243</name>
</gene>
<comment type="caution">
    <text evidence="1">The sequence shown here is derived from an EMBL/GenBank/DDBJ whole genome shotgun (WGS) entry which is preliminary data.</text>
</comment>
<dbReference type="EMBL" id="JAUJYN010000013">
    <property type="protein sequence ID" value="KAK1258938.1"/>
    <property type="molecule type" value="Genomic_DNA"/>
</dbReference>
<dbReference type="Proteomes" id="UP001179952">
    <property type="component" value="Unassembled WGS sequence"/>
</dbReference>
<proteinExistence type="predicted"/>
<reference evidence="1" key="1">
    <citation type="journal article" date="2023" name="Nat. Commun.">
        <title>Diploid and tetraploid genomes of Acorus and the evolution of monocots.</title>
        <authorList>
            <person name="Ma L."/>
            <person name="Liu K.W."/>
            <person name="Li Z."/>
            <person name="Hsiao Y.Y."/>
            <person name="Qi Y."/>
            <person name="Fu T."/>
            <person name="Tang G.D."/>
            <person name="Zhang D."/>
            <person name="Sun W.H."/>
            <person name="Liu D.K."/>
            <person name="Li Y."/>
            <person name="Chen G.Z."/>
            <person name="Liu X.D."/>
            <person name="Liao X.Y."/>
            <person name="Jiang Y.T."/>
            <person name="Yu X."/>
            <person name="Hao Y."/>
            <person name="Huang J."/>
            <person name="Zhao X.W."/>
            <person name="Ke S."/>
            <person name="Chen Y.Y."/>
            <person name="Wu W.L."/>
            <person name="Hsu J.L."/>
            <person name="Lin Y.F."/>
            <person name="Huang M.D."/>
            <person name="Li C.Y."/>
            <person name="Huang L."/>
            <person name="Wang Z.W."/>
            <person name="Zhao X."/>
            <person name="Zhong W.Y."/>
            <person name="Peng D.H."/>
            <person name="Ahmad S."/>
            <person name="Lan S."/>
            <person name="Zhang J.S."/>
            <person name="Tsai W.C."/>
            <person name="Van de Peer Y."/>
            <person name="Liu Z.J."/>
        </authorList>
    </citation>
    <scope>NUCLEOTIDE SEQUENCE</scope>
    <source>
        <strain evidence="1">SCP</strain>
    </source>
</reference>
<keyword evidence="2" id="KW-1185">Reference proteome</keyword>
<evidence type="ECO:0000313" key="2">
    <source>
        <dbReference type="Proteomes" id="UP001179952"/>
    </source>
</evidence>
<reference evidence="1" key="2">
    <citation type="submission" date="2023-06" db="EMBL/GenBank/DDBJ databases">
        <authorList>
            <person name="Ma L."/>
            <person name="Liu K.-W."/>
            <person name="Li Z."/>
            <person name="Hsiao Y.-Y."/>
            <person name="Qi Y."/>
            <person name="Fu T."/>
            <person name="Tang G."/>
            <person name="Zhang D."/>
            <person name="Sun W.-H."/>
            <person name="Liu D.-K."/>
            <person name="Li Y."/>
            <person name="Chen G.-Z."/>
            <person name="Liu X.-D."/>
            <person name="Liao X.-Y."/>
            <person name="Jiang Y.-T."/>
            <person name="Yu X."/>
            <person name="Hao Y."/>
            <person name="Huang J."/>
            <person name="Zhao X.-W."/>
            <person name="Ke S."/>
            <person name="Chen Y.-Y."/>
            <person name="Wu W.-L."/>
            <person name="Hsu J.-L."/>
            <person name="Lin Y.-F."/>
            <person name="Huang M.-D."/>
            <person name="Li C.-Y."/>
            <person name="Huang L."/>
            <person name="Wang Z.-W."/>
            <person name="Zhao X."/>
            <person name="Zhong W.-Y."/>
            <person name="Peng D.-H."/>
            <person name="Ahmad S."/>
            <person name="Lan S."/>
            <person name="Zhang J.-S."/>
            <person name="Tsai W.-C."/>
            <person name="Van De Peer Y."/>
            <person name="Liu Z.-J."/>
        </authorList>
    </citation>
    <scope>NUCLEOTIDE SEQUENCE</scope>
    <source>
        <strain evidence="1">SCP</strain>
        <tissue evidence="1">Leaves</tissue>
    </source>
</reference>
<name>A0AAV9A445_ACOGR</name>
<sequence>MRVVEDQPDQIIWKPKPVKGFTVKGGYDWVRRHRAVVTSIARKQKEVWRCKISLKVKAFMWLVYQEKVFN</sequence>
<organism evidence="1 2">
    <name type="scientific">Acorus gramineus</name>
    <name type="common">Dwarf sweet flag</name>
    <dbReference type="NCBI Taxonomy" id="55184"/>
    <lineage>
        <taxon>Eukaryota</taxon>
        <taxon>Viridiplantae</taxon>
        <taxon>Streptophyta</taxon>
        <taxon>Embryophyta</taxon>
        <taxon>Tracheophyta</taxon>
        <taxon>Spermatophyta</taxon>
        <taxon>Magnoliopsida</taxon>
        <taxon>Liliopsida</taxon>
        <taxon>Acoraceae</taxon>
        <taxon>Acorus</taxon>
    </lineage>
</organism>
<dbReference type="AlphaFoldDB" id="A0AAV9A445"/>
<evidence type="ECO:0008006" key="3">
    <source>
        <dbReference type="Google" id="ProtNLM"/>
    </source>
</evidence>
<evidence type="ECO:0000313" key="1">
    <source>
        <dbReference type="EMBL" id="KAK1258938.1"/>
    </source>
</evidence>